<gene>
    <name evidence="2" type="ORF">AsAng_0023680</name>
</gene>
<dbReference type="AlphaFoldDB" id="A0A915YEI8"/>
<proteinExistence type="predicted"/>
<sequence length="398" mass="43925">MKKMFVFGAALIASSLLIGCSDANTDANNNQISYKTSDEMRKQGIELQEARKLTNPGKIYVKDDMILINEMGKGIHMVFNENPQEPKKVGFIKIPGNIDVAVKGDVIYADNYMDLVALNTKTGAIKRVKNAFKVFEKERREQLLAMNNGLEPMGGMKGTQFQAVSHGAPASAGNPVGAGGSMARFTIVDNSLYVLDGNNMVVYDITDVENPKKMNEIAMDFNVETIFPHEGQLFIGGTEGMYIYDNSDPANPRFLSKFEHAIACDPVVVSGKHAYVTLRSGGPCDRAINQLDVVDISDIKNPTLVKNFQMHNPHGLSVQNNTLFLCDGNQGLKVFDVTDKRNILDNLKFADRDIRKAYDVIPNMDNGTLIVVGKEGIFQYDAMDPNNLERISEITIEA</sequence>
<dbReference type="PROSITE" id="PS51257">
    <property type="entry name" value="PROKAR_LIPOPROTEIN"/>
    <property type="match status" value="1"/>
</dbReference>
<keyword evidence="1" id="KW-0732">Signal</keyword>
<dbReference type="RefSeq" id="WP_264792810.1">
    <property type="nucleotide sequence ID" value="NZ_AP026867.1"/>
</dbReference>
<evidence type="ECO:0000256" key="1">
    <source>
        <dbReference type="SAM" id="SignalP"/>
    </source>
</evidence>
<keyword evidence="3" id="KW-1185">Reference proteome</keyword>
<reference evidence="2" key="1">
    <citation type="submission" date="2022-09" db="EMBL/GenBank/DDBJ databases">
        <title>Aureispira anguillicida sp. nov., isolated from Leptocephalus of Japanese eel Anguilla japonica.</title>
        <authorList>
            <person name="Yuasa K."/>
            <person name="Mekata T."/>
            <person name="Ikunari K."/>
        </authorList>
    </citation>
    <scope>NUCLEOTIDE SEQUENCE</scope>
    <source>
        <strain evidence="2">EL160426</strain>
    </source>
</reference>
<dbReference type="KEGG" id="aup:AsAng_0023680"/>
<name>A0A915YEI8_9BACT</name>
<accession>A0A915YEI8</accession>
<feature type="chain" id="PRO_5037410115" description="LVIVD repeat-containing protein" evidence="1">
    <location>
        <begin position="24"/>
        <end position="398"/>
    </location>
</feature>
<evidence type="ECO:0008006" key="4">
    <source>
        <dbReference type="Google" id="ProtNLM"/>
    </source>
</evidence>
<evidence type="ECO:0000313" key="3">
    <source>
        <dbReference type="Proteomes" id="UP001060919"/>
    </source>
</evidence>
<protein>
    <recommendedName>
        <fullName evidence="4">LVIVD repeat-containing protein</fullName>
    </recommendedName>
</protein>
<dbReference type="SUPFAM" id="SSF50998">
    <property type="entry name" value="Quinoprotein alcohol dehydrogenase-like"/>
    <property type="match status" value="1"/>
</dbReference>
<organism evidence="2 3">
    <name type="scientific">Aureispira anguillae</name>
    <dbReference type="NCBI Taxonomy" id="2864201"/>
    <lineage>
        <taxon>Bacteria</taxon>
        <taxon>Pseudomonadati</taxon>
        <taxon>Bacteroidota</taxon>
        <taxon>Saprospiria</taxon>
        <taxon>Saprospirales</taxon>
        <taxon>Saprospiraceae</taxon>
        <taxon>Aureispira</taxon>
    </lineage>
</organism>
<feature type="signal peptide" evidence="1">
    <location>
        <begin position="1"/>
        <end position="23"/>
    </location>
</feature>
<dbReference type="InterPro" id="IPR011047">
    <property type="entry name" value="Quinoprotein_ADH-like_sf"/>
</dbReference>
<evidence type="ECO:0000313" key="2">
    <source>
        <dbReference type="EMBL" id="BDS11654.1"/>
    </source>
</evidence>
<dbReference type="InterPro" id="IPR013211">
    <property type="entry name" value="LVIVD"/>
</dbReference>
<dbReference type="Gene3D" id="2.130.10.10">
    <property type="entry name" value="YVTN repeat-like/Quinoprotein amine dehydrogenase"/>
    <property type="match status" value="1"/>
</dbReference>
<dbReference type="Pfam" id="PF08309">
    <property type="entry name" value="LVIVD"/>
    <property type="match status" value="1"/>
</dbReference>
<dbReference type="Proteomes" id="UP001060919">
    <property type="component" value="Chromosome"/>
</dbReference>
<dbReference type="InterPro" id="IPR015943">
    <property type="entry name" value="WD40/YVTN_repeat-like_dom_sf"/>
</dbReference>
<dbReference type="EMBL" id="AP026867">
    <property type="protein sequence ID" value="BDS11654.1"/>
    <property type="molecule type" value="Genomic_DNA"/>
</dbReference>